<dbReference type="NCBIfam" id="NF040920">
    <property type="entry name" value="CD1871A_fam"/>
    <property type="match status" value="1"/>
</dbReference>
<evidence type="ECO:0000313" key="2">
    <source>
        <dbReference type="Proteomes" id="UP000886796"/>
    </source>
</evidence>
<reference evidence="1" key="2">
    <citation type="journal article" date="2021" name="PeerJ">
        <title>Extensive microbial diversity within the chicken gut microbiome revealed by metagenomics and culture.</title>
        <authorList>
            <person name="Gilroy R."/>
            <person name="Ravi A."/>
            <person name="Getino M."/>
            <person name="Pursley I."/>
            <person name="Horton D.L."/>
            <person name="Alikhan N.F."/>
            <person name="Baker D."/>
            <person name="Gharbi K."/>
            <person name="Hall N."/>
            <person name="Watson M."/>
            <person name="Adriaenssens E.M."/>
            <person name="Foster-Nyarko E."/>
            <person name="Jarju S."/>
            <person name="Secka A."/>
            <person name="Antonio M."/>
            <person name="Oren A."/>
            <person name="Chaudhuri R.R."/>
            <person name="La Ragione R."/>
            <person name="Hildebrand F."/>
            <person name="Pallen M.J."/>
        </authorList>
    </citation>
    <scope>NUCLEOTIDE SEQUENCE</scope>
    <source>
        <strain evidence="1">13361</strain>
    </source>
</reference>
<sequence length="48" mass="5322">MNFLKKNAPALTLLAIAALFLVVGVWREETEQVFRKAVNICMECIGLG</sequence>
<name>A0A9D0Z329_9FIRM</name>
<reference evidence="1" key="1">
    <citation type="submission" date="2020-10" db="EMBL/GenBank/DDBJ databases">
        <authorList>
            <person name="Gilroy R."/>
        </authorList>
    </citation>
    <scope>NUCLEOTIDE SEQUENCE</scope>
    <source>
        <strain evidence="1">13361</strain>
    </source>
</reference>
<organism evidence="1 2">
    <name type="scientific">Candidatus Faecousia excrementigallinarum</name>
    <dbReference type="NCBI Taxonomy" id="2840806"/>
    <lineage>
        <taxon>Bacteria</taxon>
        <taxon>Bacillati</taxon>
        <taxon>Bacillota</taxon>
        <taxon>Clostridia</taxon>
        <taxon>Eubacteriales</taxon>
        <taxon>Oscillospiraceae</taxon>
        <taxon>Faecousia</taxon>
    </lineage>
</organism>
<dbReference type="AlphaFoldDB" id="A0A9D0Z329"/>
<dbReference type="InterPro" id="IPR047708">
    <property type="entry name" value="CD1871A-like"/>
</dbReference>
<dbReference type="Proteomes" id="UP000886796">
    <property type="component" value="Unassembled WGS sequence"/>
</dbReference>
<accession>A0A9D0Z329</accession>
<comment type="caution">
    <text evidence="1">The sequence shown here is derived from an EMBL/GenBank/DDBJ whole genome shotgun (WGS) entry which is preliminary data.</text>
</comment>
<proteinExistence type="predicted"/>
<protein>
    <submittedName>
        <fullName evidence="1">Thioredoxin</fullName>
    </submittedName>
</protein>
<evidence type="ECO:0000313" key="1">
    <source>
        <dbReference type="EMBL" id="HIQ68142.1"/>
    </source>
</evidence>
<dbReference type="EMBL" id="DVFK01000088">
    <property type="protein sequence ID" value="HIQ68142.1"/>
    <property type="molecule type" value="Genomic_DNA"/>
</dbReference>
<gene>
    <name evidence="1" type="ORF">IAB74_06510</name>
</gene>